<evidence type="ECO:0000256" key="9">
    <source>
        <dbReference type="ARBA" id="ARBA00023554"/>
    </source>
</evidence>
<accession>A0A1I3XN79</accession>
<dbReference type="AlphaFoldDB" id="A0A1I3XN79"/>
<comment type="function">
    <text evidence="13">Catalyzes the oxidative decarboxylation of isocitrate to 2-oxoglutarate and carbon dioxide with the concomitant reduction of NADP(+).</text>
</comment>
<evidence type="ECO:0000256" key="1">
    <source>
        <dbReference type="ARBA" id="ARBA00007769"/>
    </source>
</evidence>
<evidence type="ECO:0000256" key="11">
    <source>
        <dbReference type="ARBA" id="ARBA00029990"/>
    </source>
</evidence>
<dbReference type="GO" id="GO:0006097">
    <property type="term" value="P:glyoxylate cycle"/>
    <property type="evidence" value="ECO:0007669"/>
    <property type="project" value="UniProtKB-KW"/>
</dbReference>
<dbReference type="EC" id="1.1.1.42" evidence="3"/>
<dbReference type="Pfam" id="PF18324">
    <property type="entry name" value="Isocitrate_DH_C_bact"/>
    <property type="match status" value="1"/>
</dbReference>
<dbReference type="PANTHER" id="PTHR11835">
    <property type="entry name" value="DECARBOXYLATING DEHYDROGENASES-ISOCITRATE, ISOPROPYLMALATE, TARTRATE"/>
    <property type="match status" value="1"/>
</dbReference>
<dbReference type="Gene3D" id="3.30.70.1570">
    <property type="match status" value="1"/>
</dbReference>
<evidence type="ECO:0000313" key="16">
    <source>
        <dbReference type="Proteomes" id="UP000199473"/>
    </source>
</evidence>
<dbReference type="InterPro" id="IPR040978">
    <property type="entry name" value="Isocitrate_DH_TT1725_C"/>
</dbReference>
<evidence type="ECO:0000256" key="5">
    <source>
        <dbReference type="ARBA" id="ARBA00022435"/>
    </source>
</evidence>
<dbReference type="GO" id="GO:0006102">
    <property type="term" value="P:isocitrate metabolic process"/>
    <property type="evidence" value="ECO:0007669"/>
    <property type="project" value="TreeGrafter"/>
</dbReference>
<keyword evidence="16" id="KW-1185">Reference proteome</keyword>
<dbReference type="GO" id="GO:0004450">
    <property type="term" value="F:isocitrate dehydrogenase (NADP+) activity"/>
    <property type="evidence" value="ECO:0007669"/>
    <property type="project" value="UniProtKB-EC"/>
</dbReference>
<evidence type="ECO:0000256" key="2">
    <source>
        <dbReference type="ARBA" id="ARBA00011738"/>
    </source>
</evidence>
<dbReference type="PANTHER" id="PTHR11835:SF34">
    <property type="entry name" value="ISOCITRATE DEHYDROGENASE [NAD] SUBUNIT ALPHA, MITOCHONDRIAL"/>
    <property type="match status" value="1"/>
</dbReference>
<evidence type="ECO:0000256" key="10">
    <source>
        <dbReference type="ARBA" id="ARBA00029765"/>
    </source>
</evidence>
<keyword evidence="8" id="KW-0464">Manganese</keyword>
<dbReference type="RefSeq" id="WP_245761891.1">
    <property type="nucleotide sequence ID" value="NZ_FOSQ01000001.1"/>
</dbReference>
<sequence>MMEVEQPMDTLPARTTTTVTAIPGDGIGPEVMRATQAVLAAAGARIDWEDAVAGAEAFRRGVGSGAPQDTLDSIAANRVALKGPLETPVGFGEKSANVTLRKVFEMYANIRPVREIPGIRTPFAGRGIDFVVVRENVEDLYAGVEHMQTPGVAQCLKIITEAGCERIVSLAAALAEAEGRRKVTVATKANIMKLTEGLMKRVGEAVLKDHPGLVHEHMIVDNCAHQMVVRPEQFDVCVMTNMNGDILSDLAAGLVGGLGVAPSANIGDEVAMFEAVHGSAPQIAGQGLANPTALLLSAVMMLRHIGDFATARRVEHALYVTLEEGRDLTGDIAAPGQGVGTDAYVARVIANLGRESARVPARDYRPITLRHWPAAPWAKPAGSRAVVGVDIFIETVEPPAALGAALAALAEGTPFALQTIASRGAQVWPPQGGTTFLVDQFRARFLLRAPMADAGPAVLDLLGRIGGPRRWMHVEMLQRFDGVDAFSKAQDEIRAG</sequence>
<gene>
    <name evidence="15" type="ORF">SAMN02745775_101444</name>
</gene>
<comment type="similarity">
    <text evidence="1">Belongs to the isocitrate and isopropylmalate dehydrogenases family.</text>
</comment>
<evidence type="ECO:0000256" key="7">
    <source>
        <dbReference type="ARBA" id="ARBA00023002"/>
    </source>
</evidence>
<dbReference type="GO" id="GO:0006099">
    <property type="term" value="P:tricarboxylic acid cycle"/>
    <property type="evidence" value="ECO:0007669"/>
    <property type="project" value="TreeGrafter"/>
</dbReference>
<dbReference type="EMBL" id="FOSQ01000001">
    <property type="protein sequence ID" value="SFK20446.1"/>
    <property type="molecule type" value="Genomic_DNA"/>
</dbReference>
<evidence type="ECO:0000256" key="6">
    <source>
        <dbReference type="ARBA" id="ARBA00022857"/>
    </source>
</evidence>
<feature type="domain" description="Isopropylmalate dehydrogenase-like" evidence="14">
    <location>
        <begin position="18"/>
        <end position="348"/>
    </location>
</feature>
<evidence type="ECO:0000256" key="3">
    <source>
        <dbReference type="ARBA" id="ARBA00013013"/>
    </source>
</evidence>
<evidence type="ECO:0000259" key="14">
    <source>
        <dbReference type="SMART" id="SM01329"/>
    </source>
</evidence>
<dbReference type="GO" id="GO:0004449">
    <property type="term" value="F:isocitrate dehydrogenase (NAD+) activity"/>
    <property type="evidence" value="ECO:0007669"/>
    <property type="project" value="TreeGrafter"/>
</dbReference>
<name>A0A1I3XN79_9PROT</name>
<dbReference type="Gene3D" id="3.40.718.10">
    <property type="entry name" value="Isopropylmalate Dehydrogenase"/>
    <property type="match status" value="1"/>
</dbReference>
<organism evidence="15 16">
    <name type="scientific">Falsiroseomonas stagni DSM 19981</name>
    <dbReference type="NCBI Taxonomy" id="1123062"/>
    <lineage>
        <taxon>Bacteria</taxon>
        <taxon>Pseudomonadati</taxon>
        <taxon>Pseudomonadota</taxon>
        <taxon>Alphaproteobacteria</taxon>
        <taxon>Acetobacterales</taxon>
        <taxon>Roseomonadaceae</taxon>
        <taxon>Falsiroseomonas</taxon>
    </lineage>
</organism>
<keyword evidence="7" id="KW-0560">Oxidoreductase</keyword>
<dbReference type="NCBIfam" id="NF006673">
    <property type="entry name" value="PRK09222.1"/>
    <property type="match status" value="1"/>
</dbReference>
<dbReference type="GO" id="GO:0000287">
    <property type="term" value="F:magnesium ion binding"/>
    <property type="evidence" value="ECO:0007669"/>
    <property type="project" value="InterPro"/>
</dbReference>
<keyword evidence="5" id="KW-0329">Glyoxylate bypass</keyword>
<protein>
    <recommendedName>
        <fullName evidence="4">Isocitrate dehydrogenase [NADP]</fullName>
        <ecNumber evidence="3">1.1.1.42</ecNumber>
    </recommendedName>
    <alternativeName>
        <fullName evidence="10">IDP</fullName>
    </alternativeName>
    <alternativeName>
        <fullName evidence="11">NADP(+)-specific ICDH</fullName>
    </alternativeName>
    <alternativeName>
        <fullName evidence="12">Oxalosuccinate decarboxylase</fullName>
    </alternativeName>
</protein>
<reference evidence="15 16" key="1">
    <citation type="submission" date="2016-10" db="EMBL/GenBank/DDBJ databases">
        <authorList>
            <person name="de Groot N.N."/>
        </authorList>
    </citation>
    <scope>NUCLEOTIDE SEQUENCE [LARGE SCALE GENOMIC DNA]</scope>
    <source>
        <strain evidence="15 16">DSM 19981</strain>
    </source>
</reference>
<comment type="catalytic activity">
    <reaction evidence="9">
        <text>D-threo-isocitrate + NADP(+) = 2-oxoglutarate + CO2 + NADPH</text>
        <dbReference type="Rhea" id="RHEA:19629"/>
        <dbReference type="ChEBI" id="CHEBI:15562"/>
        <dbReference type="ChEBI" id="CHEBI:16526"/>
        <dbReference type="ChEBI" id="CHEBI:16810"/>
        <dbReference type="ChEBI" id="CHEBI:57783"/>
        <dbReference type="ChEBI" id="CHEBI:58349"/>
        <dbReference type="EC" id="1.1.1.42"/>
    </reaction>
</comment>
<dbReference type="InterPro" id="IPR024084">
    <property type="entry name" value="IsoPropMal-DH-like_dom"/>
</dbReference>
<evidence type="ECO:0000313" key="15">
    <source>
        <dbReference type="EMBL" id="SFK20446.1"/>
    </source>
</evidence>
<keyword evidence="6" id="KW-0521">NADP</keyword>
<dbReference type="Pfam" id="PF00180">
    <property type="entry name" value="Iso_dh"/>
    <property type="match status" value="1"/>
</dbReference>
<proteinExistence type="inferred from homology"/>
<dbReference type="GO" id="GO:0051287">
    <property type="term" value="F:NAD binding"/>
    <property type="evidence" value="ECO:0007669"/>
    <property type="project" value="InterPro"/>
</dbReference>
<dbReference type="SMART" id="SM01329">
    <property type="entry name" value="Iso_dh"/>
    <property type="match status" value="1"/>
</dbReference>
<evidence type="ECO:0000256" key="4">
    <source>
        <dbReference type="ARBA" id="ARBA00019562"/>
    </source>
</evidence>
<dbReference type="STRING" id="1123062.SAMN02745775_101444"/>
<dbReference type="InterPro" id="IPR019818">
    <property type="entry name" value="IsoCit/isopropylmalate_DH_CS"/>
</dbReference>
<comment type="subunit">
    <text evidence="2">Homodimer.</text>
</comment>
<evidence type="ECO:0000256" key="12">
    <source>
        <dbReference type="ARBA" id="ARBA00031098"/>
    </source>
</evidence>
<dbReference type="SUPFAM" id="SSF53659">
    <property type="entry name" value="Isocitrate/Isopropylmalate dehydrogenase-like"/>
    <property type="match status" value="1"/>
</dbReference>
<evidence type="ECO:0000256" key="13">
    <source>
        <dbReference type="ARBA" id="ARBA00046127"/>
    </source>
</evidence>
<dbReference type="InterPro" id="IPR046997">
    <property type="entry name" value="Isocitrate_DH_TT1725_C_sf"/>
</dbReference>
<dbReference type="Proteomes" id="UP000199473">
    <property type="component" value="Unassembled WGS sequence"/>
</dbReference>
<evidence type="ECO:0000256" key="8">
    <source>
        <dbReference type="ARBA" id="ARBA00023211"/>
    </source>
</evidence>
<dbReference type="PROSITE" id="PS00470">
    <property type="entry name" value="IDH_IMDH"/>
    <property type="match status" value="1"/>
</dbReference>